<dbReference type="InterPro" id="IPR025197">
    <property type="entry name" value="DUF4116"/>
</dbReference>
<sequence>MAKYGFELNYKPGKAAATLHLAGPNLMDAKRKYNKEGGVNIDIESINESATVVAAHKHLGVELTADNTWQPEIQKRAICHKQEMKNLKTICTNPKTTAKDKLKYTKRDYVDAMMQEISRAANTEDDCSMIGMACTQLKEEMVAKWRDNIDTGHAALQGIPMILEIMTHITNTPEVKDLMSFQADCVGLRGDRQVVLAAVRRWGAALQFAAPELRADREVALAAVGVDGLSLPYVAPELRGDREVVLAAVRSCGSSLAHADARLRADRGVALAAVAARGQALRHVAQELQSDREVVLEASRTWGSALTCAAEALRGDPDFVCRVVRVRLDALK</sequence>
<reference evidence="2" key="1">
    <citation type="submission" date="2023-10" db="EMBL/GenBank/DDBJ databases">
        <authorList>
            <person name="Chen Y."/>
            <person name="Shah S."/>
            <person name="Dougan E. K."/>
            <person name="Thang M."/>
            <person name="Chan C."/>
        </authorList>
    </citation>
    <scope>NUCLEOTIDE SEQUENCE [LARGE SCALE GENOMIC DNA]</scope>
</reference>
<evidence type="ECO:0000313" key="2">
    <source>
        <dbReference type="EMBL" id="CAK0898394.1"/>
    </source>
</evidence>
<proteinExistence type="predicted"/>
<name>A0ABN9XFH3_9DINO</name>
<organism evidence="2 3">
    <name type="scientific">Prorocentrum cordatum</name>
    <dbReference type="NCBI Taxonomy" id="2364126"/>
    <lineage>
        <taxon>Eukaryota</taxon>
        <taxon>Sar</taxon>
        <taxon>Alveolata</taxon>
        <taxon>Dinophyceae</taxon>
        <taxon>Prorocentrales</taxon>
        <taxon>Prorocentraceae</taxon>
        <taxon>Prorocentrum</taxon>
    </lineage>
</organism>
<evidence type="ECO:0000313" key="3">
    <source>
        <dbReference type="Proteomes" id="UP001189429"/>
    </source>
</evidence>
<dbReference type="EMBL" id="CAUYUJ010020467">
    <property type="protein sequence ID" value="CAK0898394.1"/>
    <property type="molecule type" value="Genomic_DNA"/>
</dbReference>
<dbReference type="Proteomes" id="UP001189429">
    <property type="component" value="Unassembled WGS sequence"/>
</dbReference>
<protein>
    <recommendedName>
        <fullName evidence="1">DUF4116 domain-containing protein</fullName>
    </recommendedName>
</protein>
<dbReference type="Pfam" id="PF13475">
    <property type="entry name" value="DUF4116"/>
    <property type="match status" value="2"/>
</dbReference>
<accession>A0ABN9XFH3</accession>
<evidence type="ECO:0000259" key="1">
    <source>
        <dbReference type="Pfam" id="PF13475"/>
    </source>
</evidence>
<keyword evidence="3" id="KW-1185">Reference proteome</keyword>
<feature type="domain" description="DUF4116" evidence="1">
    <location>
        <begin position="191"/>
        <end position="239"/>
    </location>
</feature>
<comment type="caution">
    <text evidence="2">The sequence shown here is derived from an EMBL/GenBank/DDBJ whole genome shotgun (WGS) entry which is preliminary data.</text>
</comment>
<feature type="non-terminal residue" evidence="2">
    <location>
        <position position="332"/>
    </location>
</feature>
<feature type="domain" description="DUF4116" evidence="1">
    <location>
        <begin position="241"/>
        <end position="289"/>
    </location>
</feature>
<gene>
    <name evidence="2" type="ORF">PCOR1329_LOCUS76263</name>
</gene>